<dbReference type="InterPro" id="IPR036514">
    <property type="entry name" value="SGNH_hydro_sf"/>
</dbReference>
<evidence type="ECO:0000313" key="8">
    <source>
        <dbReference type="Proteomes" id="UP000593562"/>
    </source>
</evidence>
<dbReference type="SUPFAM" id="SSF103473">
    <property type="entry name" value="MFS general substrate transporter"/>
    <property type="match status" value="1"/>
</dbReference>
<dbReference type="GO" id="GO:0016042">
    <property type="term" value="P:lipid catabolic process"/>
    <property type="evidence" value="ECO:0007669"/>
    <property type="project" value="UniProtKB-KW"/>
</dbReference>
<dbReference type="InterPro" id="IPR036259">
    <property type="entry name" value="MFS_trans_sf"/>
</dbReference>
<sequence length="649" mass="72041">MDWKIEFRELRPLLHLLLPLCFHWIAEEMTVSVLVDVVTNALCPGQTTCSQAIYINGLQQTVVGIFKMLVLPLLGQLADEYGRKPLLLVTVSTTIIPFTLLALNQSKESVYAYYALRTVSYIISQGSIFCIAVAYVADVVNVSKRAAVFSWITGLFSASHVLGNVLARFLPEKYIFVVSIALLIFCPVYMQLFLVETVEPKPPRVHSSSCLTKIMKVAHARYESMRDAAAIVISSPTLGGISLVSFFYELSMSGISSVLLYYLKAVFGFDKNQFSEILMMVGIGSILSQIVLLPIINPLVGEKVILCLALLASIAYALLYGLAWAPWVPYLSASFGVIYVLVKPAPYKAVKLFVFGDSYADTGNRNKADSSSWMEPYGITFPGKPAGRFSDGRVLTDYVASFLGVKSPPPYKLRKYATKSQLGYGMNFAYGGSGVFNTIYHVPNISTQINFFQKLLEEILYTKSDLNSSIALVSLAGNDYTTFLAQNGGKTEGFEELSRSVINQLMKNLKQISDLGLQRIMVIAIEPLGCLPRITAISSYKSCNKTVNTFAKFHNVLLRKSVDNLNRKSGRFEFVILDLYRAFMSAIKRSQRPGILKPCCVGVNNEYLCGSVDENGEKKYLVCSNPELSIFWDEVHPSQNGWHSIYLSL</sequence>
<dbReference type="InParanoid" id="A0A7J7D8F1"/>
<dbReference type="Gene3D" id="1.20.1250.20">
    <property type="entry name" value="MFS general substrate transporter like domains"/>
    <property type="match status" value="1"/>
</dbReference>
<feature type="transmembrane region" description="Helical" evidence="5">
    <location>
        <begin position="304"/>
        <end position="321"/>
    </location>
</feature>
<evidence type="ECO:0000256" key="4">
    <source>
        <dbReference type="ARBA" id="ARBA00023098"/>
    </source>
</evidence>
<dbReference type="PANTHER" id="PTHR46020:SF4">
    <property type="entry name" value="OS04G0650200 PROTEIN"/>
    <property type="match status" value="1"/>
</dbReference>
<dbReference type="GO" id="GO:0016788">
    <property type="term" value="F:hydrolase activity, acting on ester bonds"/>
    <property type="evidence" value="ECO:0007669"/>
    <property type="project" value="InterPro"/>
</dbReference>
<keyword evidence="5" id="KW-0472">Membrane</keyword>
<feature type="transmembrane region" description="Helical" evidence="5">
    <location>
        <begin position="148"/>
        <end position="167"/>
    </location>
</feature>
<dbReference type="Gene3D" id="3.40.50.1110">
    <property type="entry name" value="SGNH hydrolase"/>
    <property type="match status" value="1"/>
</dbReference>
<name>A0A7J7D8F1_TRIWF</name>
<keyword evidence="8" id="KW-1185">Reference proteome</keyword>
<keyword evidence="5" id="KW-1133">Transmembrane helix</keyword>
<evidence type="ECO:0000313" key="7">
    <source>
        <dbReference type="EMBL" id="KAF5742612.1"/>
    </source>
</evidence>
<comment type="similarity">
    <text evidence="1">Belongs to the 'GDSL' lipolytic enzyme family.</text>
</comment>
<dbReference type="Pfam" id="PF07690">
    <property type="entry name" value="MFS_1"/>
    <property type="match status" value="1"/>
</dbReference>
<feature type="chain" id="PRO_5029605986" evidence="6">
    <location>
        <begin position="29"/>
        <end position="649"/>
    </location>
</feature>
<feature type="transmembrane region" description="Helical" evidence="5">
    <location>
        <begin position="277"/>
        <end position="297"/>
    </location>
</feature>
<keyword evidence="3" id="KW-0442">Lipid degradation</keyword>
<dbReference type="Pfam" id="PF00657">
    <property type="entry name" value="Lipase_GDSL"/>
    <property type="match status" value="1"/>
</dbReference>
<organism evidence="7 8">
    <name type="scientific">Tripterygium wilfordii</name>
    <name type="common">Thunder God vine</name>
    <dbReference type="NCBI Taxonomy" id="458696"/>
    <lineage>
        <taxon>Eukaryota</taxon>
        <taxon>Viridiplantae</taxon>
        <taxon>Streptophyta</taxon>
        <taxon>Embryophyta</taxon>
        <taxon>Tracheophyta</taxon>
        <taxon>Spermatophyta</taxon>
        <taxon>Magnoliopsida</taxon>
        <taxon>eudicotyledons</taxon>
        <taxon>Gunneridae</taxon>
        <taxon>Pentapetalae</taxon>
        <taxon>rosids</taxon>
        <taxon>fabids</taxon>
        <taxon>Celastrales</taxon>
        <taxon>Celastraceae</taxon>
        <taxon>Tripterygium</taxon>
    </lineage>
</organism>
<dbReference type="InterPro" id="IPR001087">
    <property type="entry name" value="GDSL"/>
</dbReference>
<evidence type="ECO:0000256" key="5">
    <source>
        <dbReference type="SAM" id="Phobius"/>
    </source>
</evidence>
<feature type="transmembrane region" description="Helical" evidence="5">
    <location>
        <begin position="111"/>
        <end position="136"/>
    </location>
</feature>
<dbReference type="InterPro" id="IPR011701">
    <property type="entry name" value="MFS"/>
</dbReference>
<feature type="signal peptide" evidence="6">
    <location>
        <begin position="1"/>
        <end position="28"/>
    </location>
</feature>
<keyword evidence="5" id="KW-0812">Transmembrane</keyword>
<dbReference type="Proteomes" id="UP000593562">
    <property type="component" value="Unassembled WGS sequence"/>
</dbReference>
<gene>
    <name evidence="7" type="ORF">HS088_TW09G00663</name>
</gene>
<dbReference type="PANTHER" id="PTHR46020">
    <property type="entry name" value="OSJNBB0059K02.9 PROTEIN"/>
    <property type="match status" value="1"/>
</dbReference>
<feature type="transmembrane region" description="Helical" evidence="5">
    <location>
        <begin position="86"/>
        <end position="105"/>
    </location>
</feature>
<keyword evidence="2" id="KW-0378">Hydrolase</keyword>
<comment type="caution">
    <text evidence="7">The sequence shown here is derived from an EMBL/GenBank/DDBJ whole genome shotgun (WGS) entry which is preliminary data.</text>
</comment>
<dbReference type="CDD" id="cd01837">
    <property type="entry name" value="SGNH_plant_lipase_like"/>
    <property type="match status" value="1"/>
</dbReference>
<reference evidence="7 8" key="1">
    <citation type="journal article" date="2020" name="Nat. Commun.">
        <title>Genome of Tripterygium wilfordii and identification of cytochrome P450 involved in triptolide biosynthesis.</title>
        <authorList>
            <person name="Tu L."/>
            <person name="Su P."/>
            <person name="Zhang Z."/>
            <person name="Gao L."/>
            <person name="Wang J."/>
            <person name="Hu T."/>
            <person name="Zhou J."/>
            <person name="Zhang Y."/>
            <person name="Zhao Y."/>
            <person name="Liu Y."/>
            <person name="Song Y."/>
            <person name="Tong Y."/>
            <person name="Lu Y."/>
            <person name="Yang J."/>
            <person name="Xu C."/>
            <person name="Jia M."/>
            <person name="Peters R.J."/>
            <person name="Huang L."/>
            <person name="Gao W."/>
        </authorList>
    </citation>
    <scope>NUCLEOTIDE SEQUENCE [LARGE SCALE GENOMIC DNA]</scope>
    <source>
        <strain evidence="8">cv. XIE 37</strain>
        <tissue evidence="7">Leaf</tissue>
    </source>
</reference>
<evidence type="ECO:0000256" key="6">
    <source>
        <dbReference type="SAM" id="SignalP"/>
    </source>
</evidence>
<protein>
    <submittedName>
        <fullName evidence="7">Hippocampus abundant transcript-like protein 1</fullName>
    </submittedName>
</protein>
<dbReference type="EMBL" id="JAAARO010000009">
    <property type="protein sequence ID" value="KAF5742612.1"/>
    <property type="molecule type" value="Genomic_DNA"/>
</dbReference>
<evidence type="ECO:0000256" key="1">
    <source>
        <dbReference type="ARBA" id="ARBA00008668"/>
    </source>
</evidence>
<keyword evidence="4" id="KW-0443">Lipid metabolism</keyword>
<dbReference type="AlphaFoldDB" id="A0A7J7D8F1"/>
<feature type="transmembrane region" description="Helical" evidence="5">
    <location>
        <begin position="173"/>
        <end position="195"/>
    </location>
</feature>
<proteinExistence type="inferred from homology"/>
<evidence type="ECO:0000256" key="3">
    <source>
        <dbReference type="ARBA" id="ARBA00022963"/>
    </source>
</evidence>
<dbReference type="CDD" id="cd17330">
    <property type="entry name" value="MFS_SLC46_TetA_like"/>
    <property type="match status" value="1"/>
</dbReference>
<keyword evidence="6" id="KW-0732">Signal</keyword>
<evidence type="ECO:0000256" key="2">
    <source>
        <dbReference type="ARBA" id="ARBA00022801"/>
    </source>
</evidence>
<dbReference type="GO" id="GO:0022857">
    <property type="term" value="F:transmembrane transporter activity"/>
    <property type="evidence" value="ECO:0007669"/>
    <property type="project" value="InterPro"/>
</dbReference>
<accession>A0A7J7D8F1</accession>
<feature type="transmembrane region" description="Helical" evidence="5">
    <location>
        <begin position="228"/>
        <end position="248"/>
    </location>
</feature>
<dbReference type="InterPro" id="IPR035669">
    <property type="entry name" value="SGNH_plant_lipase-like"/>
</dbReference>